<evidence type="ECO:0000313" key="8">
    <source>
        <dbReference type="EMBL" id="AQZ70411.1"/>
    </source>
</evidence>
<feature type="transmembrane region" description="Helical" evidence="6">
    <location>
        <begin position="153"/>
        <end position="174"/>
    </location>
</feature>
<feature type="transmembrane region" description="Helical" evidence="6">
    <location>
        <begin position="91"/>
        <end position="116"/>
    </location>
</feature>
<dbReference type="GO" id="GO:0005886">
    <property type="term" value="C:plasma membrane"/>
    <property type="evidence" value="ECO:0007669"/>
    <property type="project" value="UniProtKB-SubCell"/>
</dbReference>
<protein>
    <submittedName>
        <fullName evidence="8">MFS transporter</fullName>
    </submittedName>
</protein>
<organism evidence="8 9">
    <name type="scientific">[Actinomadura] parvosata subsp. kistnae</name>
    <dbReference type="NCBI Taxonomy" id="1909395"/>
    <lineage>
        <taxon>Bacteria</taxon>
        <taxon>Bacillati</taxon>
        <taxon>Actinomycetota</taxon>
        <taxon>Actinomycetes</taxon>
        <taxon>Streptosporangiales</taxon>
        <taxon>Streptosporangiaceae</taxon>
        <taxon>Nonomuraea</taxon>
    </lineage>
</organism>
<dbReference type="PANTHER" id="PTHR42910">
    <property type="entry name" value="TRANSPORTER SCO4007-RELATED"/>
    <property type="match status" value="1"/>
</dbReference>
<dbReference type="InterPro" id="IPR036259">
    <property type="entry name" value="MFS_trans_sf"/>
</dbReference>
<feature type="domain" description="Major facilitator superfamily (MFS) profile" evidence="7">
    <location>
        <begin position="1"/>
        <end position="416"/>
    </location>
</feature>
<evidence type="ECO:0000256" key="2">
    <source>
        <dbReference type="ARBA" id="ARBA00022692"/>
    </source>
</evidence>
<comment type="subcellular location">
    <subcellularLocation>
        <location evidence="1">Cell membrane</location>
        <topology evidence="1">Multi-pass membrane protein</topology>
    </subcellularLocation>
</comment>
<proteinExistence type="predicted"/>
<feature type="region of interest" description="Disordered" evidence="5">
    <location>
        <begin position="180"/>
        <end position="201"/>
    </location>
</feature>
<gene>
    <name evidence="8" type="ORF">BKM31_15415</name>
</gene>
<dbReference type="SUPFAM" id="SSF103473">
    <property type="entry name" value="MFS general substrate transporter"/>
    <property type="match status" value="1"/>
</dbReference>
<evidence type="ECO:0000256" key="3">
    <source>
        <dbReference type="ARBA" id="ARBA00022989"/>
    </source>
</evidence>
<dbReference type="Gene3D" id="1.20.1250.20">
    <property type="entry name" value="MFS general substrate transporter like domains"/>
    <property type="match status" value="1"/>
</dbReference>
<dbReference type="InterPro" id="IPR011701">
    <property type="entry name" value="MFS"/>
</dbReference>
<keyword evidence="4 6" id="KW-0472">Membrane</keyword>
<dbReference type="PANTHER" id="PTHR42910:SF1">
    <property type="entry name" value="MAJOR FACILITATOR SUPERFAMILY (MFS) PROFILE DOMAIN-CONTAINING PROTEIN"/>
    <property type="match status" value="1"/>
</dbReference>
<feature type="transmembrane region" description="Helical" evidence="6">
    <location>
        <begin position="67"/>
        <end position="85"/>
    </location>
</feature>
<feature type="transmembrane region" description="Helical" evidence="6">
    <location>
        <begin position="293"/>
        <end position="313"/>
    </location>
</feature>
<dbReference type="Pfam" id="PF07690">
    <property type="entry name" value="MFS_1"/>
    <property type="match status" value="1"/>
</dbReference>
<dbReference type="EMBL" id="CP017717">
    <property type="protein sequence ID" value="AQZ70411.1"/>
    <property type="molecule type" value="Genomic_DNA"/>
</dbReference>
<evidence type="ECO:0000256" key="6">
    <source>
        <dbReference type="SAM" id="Phobius"/>
    </source>
</evidence>
<evidence type="ECO:0000313" key="9">
    <source>
        <dbReference type="Proteomes" id="UP000190797"/>
    </source>
</evidence>
<feature type="transmembrane region" description="Helical" evidence="6">
    <location>
        <begin position="231"/>
        <end position="253"/>
    </location>
</feature>
<evidence type="ECO:0000256" key="1">
    <source>
        <dbReference type="ARBA" id="ARBA00004651"/>
    </source>
</evidence>
<dbReference type="Proteomes" id="UP000190797">
    <property type="component" value="Chromosome"/>
</dbReference>
<keyword evidence="3 6" id="KW-1133">Transmembrane helix</keyword>
<dbReference type="AlphaFoldDB" id="A0A1V0AJL7"/>
<feature type="transmembrane region" description="Helical" evidence="6">
    <location>
        <begin position="381"/>
        <end position="399"/>
    </location>
</feature>
<dbReference type="PROSITE" id="PS50850">
    <property type="entry name" value="MFS"/>
    <property type="match status" value="1"/>
</dbReference>
<dbReference type="InterPro" id="IPR020846">
    <property type="entry name" value="MFS_dom"/>
</dbReference>
<dbReference type="CDD" id="cd17324">
    <property type="entry name" value="MFS_NepI_like"/>
    <property type="match status" value="1"/>
</dbReference>
<evidence type="ECO:0000256" key="5">
    <source>
        <dbReference type="SAM" id="MobiDB-lite"/>
    </source>
</evidence>
<keyword evidence="9" id="KW-1185">Reference proteome</keyword>
<feature type="transmembrane region" description="Helical" evidence="6">
    <location>
        <begin position="30"/>
        <end position="55"/>
    </location>
</feature>
<evidence type="ECO:0000259" key="7">
    <source>
        <dbReference type="PROSITE" id="PS50850"/>
    </source>
</evidence>
<reference evidence="9" key="1">
    <citation type="journal article" date="2017" name="Med. Chem. Commun.">
        <title>Nonomuraea sp. ATCC 55076 harbours the largest actinomycete chromosome to date and the kistamicin biosynthetic gene cluster.</title>
        <authorList>
            <person name="Nazari B."/>
            <person name="Forneris C.C."/>
            <person name="Gibson M.I."/>
            <person name="Moon K."/>
            <person name="Schramma K.R."/>
            <person name="Seyedsayamdost M.R."/>
        </authorList>
    </citation>
    <scope>NUCLEOTIDE SEQUENCE [LARGE SCALE GENOMIC DNA]</scope>
    <source>
        <strain evidence="9">ATCC 55076</strain>
    </source>
</reference>
<evidence type="ECO:0000256" key="4">
    <source>
        <dbReference type="ARBA" id="ARBA00023136"/>
    </source>
</evidence>
<feature type="transmembrane region" description="Helical" evidence="6">
    <location>
        <begin position="128"/>
        <end position="147"/>
    </location>
</feature>
<dbReference type="KEGG" id="noa:BKM31_15415"/>
<dbReference type="STRING" id="1909395.BKM31_15415"/>
<feature type="transmembrane region" description="Helical" evidence="6">
    <location>
        <begin position="358"/>
        <end position="375"/>
    </location>
</feature>
<dbReference type="GO" id="GO:0022857">
    <property type="term" value="F:transmembrane transporter activity"/>
    <property type="evidence" value="ECO:0007669"/>
    <property type="project" value="InterPro"/>
</dbReference>
<name>A0A1V0AJL7_9ACTN</name>
<keyword evidence="2 6" id="KW-0812">Transmembrane</keyword>
<sequence>MILLLALAAGVAVGNVYFPQVVVPGVADGLGVSAGAAARVVSATQAGYAAGIVLLVPLGDRIPYRRLIVGLLLLTGVGLLVAAGAPTLGVLLAAAVLTGATTVIGPIVGTMAAGLVSEGRRGRVSGMLLSGGLGGMLLSRTLGGALVEGLGWRAPYLVAAALTLAVALVLLRVLPAGGEPAERHRPGGAPSPARRDAASLGGAPAPVRRYLALLAEPLRLLVGEPLLRRSCLYQALVFAGFSAVWASITLLLTGPAYGLPASATGVLALVNAATMVITPIAGRQVDRRGPGPVTLVCLVAVIVSAPVLAAGALGGAPGMAGLAVGSLLLDLAMQSGMVANQVRVYGVRAGARGRLTTAYMACAYLGGAAGSWLGTAAYGRAGWPGVCAIVALTAAVALARHLAGRATDLPPAPRHT</sequence>
<feature type="transmembrane region" description="Helical" evidence="6">
    <location>
        <begin position="259"/>
        <end position="281"/>
    </location>
</feature>
<accession>A0A1V0AJL7</accession>
<feature type="transmembrane region" description="Helical" evidence="6">
    <location>
        <begin position="319"/>
        <end position="338"/>
    </location>
</feature>